<keyword evidence="4 9" id="KW-0812">Transmembrane</keyword>
<evidence type="ECO:0000256" key="10">
    <source>
        <dbReference type="RuleBase" id="RU000594"/>
    </source>
</evidence>
<dbReference type="GO" id="GO:0005886">
    <property type="term" value="C:plasma membrane"/>
    <property type="evidence" value="ECO:0007669"/>
    <property type="project" value="UniProtKB-SubCell"/>
</dbReference>
<dbReference type="OrthoDB" id="9810259at2"/>
<evidence type="ECO:0000256" key="9">
    <source>
        <dbReference type="HAMAP-Rule" id="MF_00161"/>
    </source>
</evidence>
<dbReference type="NCBIfam" id="TIGR00077">
    <property type="entry name" value="lspA"/>
    <property type="match status" value="1"/>
</dbReference>
<feature type="transmembrane region" description="Helical" evidence="9">
    <location>
        <begin position="6"/>
        <end position="28"/>
    </location>
</feature>
<evidence type="ECO:0000256" key="5">
    <source>
        <dbReference type="ARBA" id="ARBA00022750"/>
    </source>
</evidence>
<dbReference type="EMBL" id="RQYC01000036">
    <property type="protein sequence ID" value="RRD88717.1"/>
    <property type="molecule type" value="Genomic_DNA"/>
</dbReference>
<feature type="transmembrane region" description="Helical" evidence="9">
    <location>
        <begin position="40"/>
        <end position="59"/>
    </location>
</feature>
<keyword evidence="2 9" id="KW-1003">Cell membrane</keyword>
<evidence type="ECO:0000256" key="6">
    <source>
        <dbReference type="ARBA" id="ARBA00022801"/>
    </source>
</evidence>
<name>A0A3P2A023_9NEIS</name>
<comment type="similarity">
    <text evidence="1 9 11">Belongs to the peptidase A8 family.</text>
</comment>
<protein>
    <recommendedName>
        <fullName evidence="9">Lipoprotein signal peptidase</fullName>
        <ecNumber evidence="9">3.4.23.36</ecNumber>
    </recommendedName>
    <alternativeName>
        <fullName evidence="9">Prolipoprotein signal peptidase</fullName>
    </alternativeName>
    <alternativeName>
        <fullName evidence="9">Signal peptidase II</fullName>
        <shortName evidence="9">SPase II</shortName>
    </alternativeName>
</protein>
<comment type="pathway">
    <text evidence="9">Protein modification; lipoprotein biosynthesis (signal peptide cleavage).</text>
</comment>
<dbReference type="PANTHER" id="PTHR33695">
    <property type="entry name" value="LIPOPROTEIN SIGNAL PEPTIDASE"/>
    <property type="match status" value="1"/>
</dbReference>
<keyword evidence="3 9" id="KW-0645">Protease</keyword>
<keyword evidence="8 9" id="KW-0472">Membrane</keyword>
<gene>
    <name evidence="9" type="primary">lspA</name>
    <name evidence="12" type="ORF">EII21_11060</name>
</gene>
<evidence type="ECO:0000256" key="2">
    <source>
        <dbReference type="ARBA" id="ARBA00022475"/>
    </source>
</evidence>
<keyword evidence="5 9" id="KW-0064">Aspartyl protease</keyword>
<comment type="subcellular location">
    <subcellularLocation>
        <location evidence="9">Cell membrane</location>
        <topology evidence="9">Multi-pass membrane protein</topology>
    </subcellularLocation>
</comment>
<dbReference type="PROSITE" id="PS00855">
    <property type="entry name" value="SPASE_II"/>
    <property type="match status" value="1"/>
</dbReference>
<evidence type="ECO:0000313" key="12">
    <source>
        <dbReference type="EMBL" id="RRD88717.1"/>
    </source>
</evidence>
<feature type="transmembrane region" description="Helical" evidence="9">
    <location>
        <begin position="127"/>
        <end position="147"/>
    </location>
</feature>
<proteinExistence type="inferred from homology"/>
<sequence length="158" mass="18017">MKYLPYWLTAFVAIFLDQLSKYLILINFEDHERRNIIPNFFDLTLVYNPGAAFSFLADMGGAQKYIFTVLAFVISGWLARSIVKGEFGRLGNWAAAMIIGGAFGNVIDRFIHGKVVDFLLFYWQNWYYPAFNIADSFICVGAALLIIESFTQKTPKNT</sequence>
<reference evidence="12 13" key="1">
    <citation type="submission" date="2018-11" db="EMBL/GenBank/DDBJ databases">
        <title>Genomes From Bacteria Associated with the Canine Oral Cavity: a Test Case for Automated Genome-Based Taxonomic Assignment.</title>
        <authorList>
            <person name="Coil D.A."/>
            <person name="Jospin G."/>
            <person name="Darling A.E."/>
            <person name="Wallis C."/>
            <person name="Davis I.J."/>
            <person name="Harris S."/>
            <person name="Eisen J.A."/>
            <person name="Holcombe L.J."/>
            <person name="O'Flynn C."/>
        </authorList>
    </citation>
    <scope>NUCLEOTIDE SEQUENCE [LARGE SCALE GENOMIC DNA]</scope>
    <source>
        <strain evidence="12 13">COT-280</strain>
    </source>
</reference>
<dbReference type="InterPro" id="IPR001872">
    <property type="entry name" value="Peptidase_A8"/>
</dbReference>
<dbReference type="Proteomes" id="UP000269923">
    <property type="component" value="Unassembled WGS sequence"/>
</dbReference>
<dbReference type="HAMAP" id="MF_00161">
    <property type="entry name" value="LspA"/>
    <property type="match status" value="1"/>
</dbReference>
<dbReference type="PANTHER" id="PTHR33695:SF1">
    <property type="entry name" value="LIPOPROTEIN SIGNAL PEPTIDASE"/>
    <property type="match status" value="1"/>
</dbReference>
<dbReference type="RefSeq" id="WP_124796426.1">
    <property type="nucleotide sequence ID" value="NZ_RQYC01000036.1"/>
</dbReference>
<evidence type="ECO:0000256" key="11">
    <source>
        <dbReference type="RuleBase" id="RU004181"/>
    </source>
</evidence>
<evidence type="ECO:0000256" key="4">
    <source>
        <dbReference type="ARBA" id="ARBA00022692"/>
    </source>
</evidence>
<dbReference type="PRINTS" id="PR00781">
    <property type="entry name" value="LIPOSIGPTASE"/>
</dbReference>
<dbReference type="UniPathway" id="UPA00665"/>
<evidence type="ECO:0000256" key="8">
    <source>
        <dbReference type="ARBA" id="ARBA00023136"/>
    </source>
</evidence>
<evidence type="ECO:0000256" key="1">
    <source>
        <dbReference type="ARBA" id="ARBA00006139"/>
    </source>
</evidence>
<evidence type="ECO:0000256" key="3">
    <source>
        <dbReference type="ARBA" id="ARBA00022670"/>
    </source>
</evidence>
<keyword evidence="12" id="KW-0449">Lipoprotein</keyword>
<dbReference type="Pfam" id="PF01252">
    <property type="entry name" value="Peptidase_A8"/>
    <property type="match status" value="1"/>
</dbReference>
<feature type="active site" evidence="9">
    <location>
        <position position="135"/>
    </location>
</feature>
<keyword evidence="7 9" id="KW-1133">Transmembrane helix</keyword>
<evidence type="ECO:0000256" key="7">
    <source>
        <dbReference type="ARBA" id="ARBA00022989"/>
    </source>
</evidence>
<keyword evidence="13" id="KW-1185">Reference proteome</keyword>
<dbReference type="EC" id="3.4.23.36" evidence="9"/>
<accession>A0A3P2A023</accession>
<keyword evidence="6 9" id="KW-0378">Hydrolase</keyword>
<feature type="transmembrane region" description="Helical" evidence="9">
    <location>
        <begin position="65"/>
        <end position="83"/>
    </location>
</feature>
<comment type="function">
    <text evidence="9 10">This protein specifically catalyzes the removal of signal peptides from prolipoproteins.</text>
</comment>
<evidence type="ECO:0000313" key="13">
    <source>
        <dbReference type="Proteomes" id="UP000269923"/>
    </source>
</evidence>
<dbReference type="GO" id="GO:0004190">
    <property type="term" value="F:aspartic-type endopeptidase activity"/>
    <property type="evidence" value="ECO:0007669"/>
    <property type="project" value="UniProtKB-UniRule"/>
</dbReference>
<comment type="caution">
    <text evidence="12">The sequence shown here is derived from an EMBL/GenBank/DDBJ whole genome shotgun (WGS) entry which is preliminary data.</text>
</comment>
<dbReference type="AlphaFoldDB" id="A0A3P2A023"/>
<dbReference type="STRING" id="1121352.GCA_000620925_01954"/>
<dbReference type="GO" id="GO:0006508">
    <property type="term" value="P:proteolysis"/>
    <property type="evidence" value="ECO:0007669"/>
    <property type="project" value="UniProtKB-KW"/>
</dbReference>
<feature type="active site" evidence="9">
    <location>
        <position position="117"/>
    </location>
</feature>
<organism evidence="12 13">
    <name type="scientific">Conchiformibius steedae</name>
    <dbReference type="NCBI Taxonomy" id="153493"/>
    <lineage>
        <taxon>Bacteria</taxon>
        <taxon>Pseudomonadati</taxon>
        <taxon>Pseudomonadota</taxon>
        <taxon>Betaproteobacteria</taxon>
        <taxon>Neisseriales</taxon>
        <taxon>Neisseriaceae</taxon>
        <taxon>Conchiformibius</taxon>
    </lineage>
</organism>
<comment type="catalytic activity">
    <reaction evidence="9 10">
        <text>Release of signal peptides from bacterial membrane prolipoproteins. Hydrolyzes -Xaa-Yaa-Zaa-|-(S,diacylglyceryl)Cys-, in which Xaa is hydrophobic (preferably Leu), and Yaa (Ala or Ser) and Zaa (Gly or Ala) have small, neutral side chains.</text>
        <dbReference type="EC" id="3.4.23.36"/>
    </reaction>
</comment>
<feature type="transmembrane region" description="Helical" evidence="9">
    <location>
        <begin position="90"/>
        <end position="107"/>
    </location>
</feature>